<dbReference type="Proteomes" id="UP000198418">
    <property type="component" value="Unassembled WGS sequence"/>
</dbReference>
<organism evidence="2 3">
    <name type="scientific">Rhodoblastus acidophilus</name>
    <name type="common">Rhodopseudomonas acidophila</name>
    <dbReference type="NCBI Taxonomy" id="1074"/>
    <lineage>
        <taxon>Bacteria</taxon>
        <taxon>Pseudomonadati</taxon>
        <taxon>Pseudomonadota</taxon>
        <taxon>Alphaproteobacteria</taxon>
        <taxon>Hyphomicrobiales</taxon>
        <taxon>Rhodoblastaceae</taxon>
        <taxon>Rhodoblastus</taxon>
    </lineage>
</organism>
<name>A0A212R2R8_RHOAC</name>
<accession>A0A212R2R8</accession>
<keyword evidence="1" id="KW-0472">Membrane</keyword>
<evidence type="ECO:0008006" key="4">
    <source>
        <dbReference type="Google" id="ProtNLM"/>
    </source>
</evidence>
<keyword evidence="1" id="KW-0812">Transmembrane</keyword>
<sequence>MPSLLRLVFFVGLLAGLVFVGTAALVAFVEPQQREMSQPIKPDLLNK</sequence>
<feature type="transmembrane region" description="Helical" evidence="1">
    <location>
        <begin position="6"/>
        <end position="29"/>
    </location>
</feature>
<keyword evidence="3" id="KW-1185">Reference proteome</keyword>
<dbReference type="AlphaFoldDB" id="A0A212R2R8"/>
<keyword evidence="1" id="KW-1133">Transmembrane helix</keyword>
<reference evidence="3" key="1">
    <citation type="submission" date="2017-06" db="EMBL/GenBank/DDBJ databases">
        <authorList>
            <person name="Varghese N."/>
            <person name="Submissions S."/>
        </authorList>
    </citation>
    <scope>NUCLEOTIDE SEQUENCE [LARGE SCALE GENOMIC DNA]</scope>
    <source>
        <strain evidence="3">DSM 137</strain>
    </source>
</reference>
<evidence type="ECO:0000313" key="3">
    <source>
        <dbReference type="Proteomes" id="UP000198418"/>
    </source>
</evidence>
<proteinExistence type="predicted"/>
<evidence type="ECO:0000256" key="1">
    <source>
        <dbReference type="SAM" id="Phobius"/>
    </source>
</evidence>
<gene>
    <name evidence="2" type="ORF">SAMN06265338_102424</name>
</gene>
<dbReference type="EMBL" id="FYDG01000002">
    <property type="protein sequence ID" value="SNB66303.1"/>
    <property type="molecule type" value="Genomic_DNA"/>
</dbReference>
<evidence type="ECO:0000313" key="2">
    <source>
        <dbReference type="EMBL" id="SNB66303.1"/>
    </source>
</evidence>
<protein>
    <recommendedName>
        <fullName evidence="4">Histidine kinase</fullName>
    </recommendedName>
</protein>
<dbReference type="RefSeq" id="WP_088520124.1">
    <property type="nucleotide sequence ID" value="NZ_FYDG01000002.1"/>
</dbReference>